<protein>
    <submittedName>
        <fullName evidence="1">Uncharacterized protein</fullName>
    </submittedName>
</protein>
<keyword evidence="3" id="KW-1185">Reference proteome</keyword>
<geneLocation type="plasmid" evidence="2 4">
    <name>pHsi139</name>
</geneLocation>
<dbReference type="EMBL" id="AOLR01000037">
    <property type="protein sequence ID" value="EMA10007.1"/>
    <property type="molecule type" value="Genomic_DNA"/>
</dbReference>
<dbReference type="AlphaFoldDB" id="M0JLL1"/>
<dbReference type="GeneID" id="64825864"/>
<dbReference type="EMBL" id="CP073372">
    <property type="protein sequence ID" value="QUJ74965.1"/>
    <property type="molecule type" value="Genomic_DNA"/>
</dbReference>
<sequence>MSDERPTVRPVTLARLVEATHLCRTSAQTTDDIEERLDMSHRRARETLLETVRIDLITETDDDTFVATTVGEAFVDAIRDENWIEVSSILETHSPHYGNFLEVVEESGPVQLETVLEGLEDQAEFTPYSYNQTSVEVVGDWGKRLGTVQRNAFTGEYYRPKNDDPPPNFHYTLLGVYDELEETAGVGLRQRYLSIPEVRERLCANLQLTRQAFDEALAALAKENVGKLELSGAPMDTGAKEARYGIKEMALAGDDMLVSTSQSTEKVMQGIEQYGKQYYYLTVHDRELTYTTQ</sequence>
<name>M0JLL1_9EURY</name>
<gene>
    <name evidence="1" type="ORF">C436_18351</name>
    <name evidence="2" type="ORF">KDQ40_22870</name>
</gene>
<accession>M0JLL1</accession>
<reference evidence="1 3" key="1">
    <citation type="journal article" date="2014" name="PLoS Genet.">
        <title>Phylogenetically driven sequencing of extremely halophilic archaea reveals strategies for static and dynamic osmo-response.</title>
        <authorList>
            <person name="Becker E.A."/>
            <person name="Seitzer P.M."/>
            <person name="Tritt A."/>
            <person name="Larsen D."/>
            <person name="Krusor M."/>
            <person name="Yao A.I."/>
            <person name="Wu D."/>
            <person name="Madern D."/>
            <person name="Eisen J.A."/>
            <person name="Darling A.E."/>
            <person name="Facciotti M.T."/>
        </authorList>
    </citation>
    <scope>NUCLEOTIDE SEQUENCE [LARGE SCALE GENOMIC DNA]</scope>
    <source>
        <strain evidence="1 3">ATCC 33800</strain>
    </source>
</reference>
<evidence type="ECO:0000313" key="1">
    <source>
        <dbReference type="EMBL" id="EMA10007.1"/>
    </source>
</evidence>
<dbReference type="Proteomes" id="UP000011659">
    <property type="component" value="Unassembled WGS sequence"/>
</dbReference>
<keyword evidence="2" id="KW-0614">Plasmid</keyword>
<evidence type="ECO:0000313" key="2">
    <source>
        <dbReference type="EMBL" id="QUJ74965.1"/>
    </source>
</evidence>
<dbReference type="Proteomes" id="UP000682967">
    <property type="component" value="Plasmid pHsi139"/>
</dbReference>
<dbReference type="PATRIC" id="fig|662476.7.peg.3674"/>
<proteinExistence type="predicted"/>
<organism evidence="1 3">
    <name type="scientific">Haloarcula marismortui ATCC 33800</name>
    <dbReference type="NCBI Taxonomy" id="662476"/>
    <lineage>
        <taxon>Archaea</taxon>
        <taxon>Methanobacteriati</taxon>
        <taxon>Methanobacteriota</taxon>
        <taxon>Stenosarchaea group</taxon>
        <taxon>Halobacteria</taxon>
        <taxon>Halobacteriales</taxon>
        <taxon>Haloarculaceae</taxon>
        <taxon>Haloarcula</taxon>
    </lineage>
</organism>
<dbReference type="RefSeq" id="WP_004966135.1">
    <property type="nucleotide sequence ID" value="NZ_AOLR01000037.1"/>
</dbReference>
<dbReference type="KEGG" id="hsin:KDQ40_22870"/>
<reference evidence="2" key="2">
    <citation type="submission" date="2021-04" db="EMBL/GenBank/DDBJ databases">
        <title>Complete Genome sequence and Methylome Analysis of the Haloarchaeon Haloarcula sinaiiensis.</title>
        <authorList>
            <person name="Fomenkov A."/>
            <person name="DasSarma P."/>
            <person name="DasSarma S."/>
            <person name="Roberts R.J."/>
        </authorList>
    </citation>
    <scope>NUCLEOTIDE SEQUENCE</scope>
    <source>
        <strain evidence="2">ATCC 33800</strain>
        <plasmid evidence="2">pHsi139</plasmid>
    </source>
</reference>
<evidence type="ECO:0000313" key="3">
    <source>
        <dbReference type="Proteomes" id="UP000011659"/>
    </source>
</evidence>
<dbReference type="OrthoDB" id="198190at2157"/>
<evidence type="ECO:0000313" key="4">
    <source>
        <dbReference type="Proteomes" id="UP000682967"/>
    </source>
</evidence>